<protein>
    <submittedName>
        <fullName evidence="9">Alkaline phosphatase</fullName>
    </submittedName>
    <submittedName>
        <fullName evidence="10">Membrane protein DedA, SNARE-associated domain</fullName>
    </submittedName>
</protein>
<feature type="transmembrane region" description="Helical" evidence="7">
    <location>
        <begin position="175"/>
        <end position="196"/>
    </location>
</feature>
<keyword evidence="11" id="KW-1185">Reference proteome</keyword>
<dbReference type="PANTHER" id="PTHR42709:SF6">
    <property type="entry name" value="UNDECAPRENYL PHOSPHATE TRANSPORTER A"/>
    <property type="match status" value="1"/>
</dbReference>
<dbReference type="Proteomes" id="UP000034029">
    <property type="component" value="Chromosome"/>
</dbReference>
<feature type="transmembrane region" description="Helical" evidence="7">
    <location>
        <begin position="12"/>
        <end position="30"/>
    </location>
</feature>
<dbReference type="Pfam" id="PF09335">
    <property type="entry name" value="VTT_dom"/>
    <property type="match status" value="1"/>
</dbReference>
<dbReference type="Proteomes" id="UP000183090">
    <property type="component" value="Unassembled WGS sequence"/>
</dbReference>
<dbReference type="RefSeq" id="WP_046789299.1">
    <property type="nucleotide sequence ID" value="NZ_CP011366.1"/>
</dbReference>
<evidence type="ECO:0000256" key="3">
    <source>
        <dbReference type="ARBA" id="ARBA00022475"/>
    </source>
</evidence>
<dbReference type="InterPro" id="IPR051311">
    <property type="entry name" value="DedA_domain"/>
</dbReference>
<dbReference type="EMBL" id="CP011366">
    <property type="protein sequence ID" value="AKG73107.1"/>
    <property type="molecule type" value="Genomic_DNA"/>
</dbReference>
<proteinExistence type="inferred from homology"/>
<reference evidence="10 12" key="3">
    <citation type="submission" date="2016-10" db="EMBL/GenBank/DDBJ databases">
        <authorList>
            <person name="Varghese N."/>
            <person name="Submissions S."/>
        </authorList>
    </citation>
    <scope>NUCLEOTIDE SEQUENCE [LARGE SCALE GENOMIC DNA]</scope>
    <source>
        <strain evidence="10 12">CGMCC 1.6501</strain>
    </source>
</reference>
<reference evidence="11" key="2">
    <citation type="submission" date="2015-04" db="EMBL/GenBank/DDBJ databases">
        <title>Complete genome sequence of Salinicoccus halodurans strain H3B36, isolated from the Qaidam basin of China.</title>
        <authorList>
            <person name="Ma Y."/>
            <person name="Jiang K."/>
            <person name="Xue Y."/>
        </authorList>
    </citation>
    <scope>NUCLEOTIDE SEQUENCE [LARGE SCALE GENOMIC DNA]</scope>
    <source>
        <strain evidence="11">H3B36</strain>
    </source>
</reference>
<dbReference type="GO" id="GO:0005886">
    <property type="term" value="C:plasma membrane"/>
    <property type="evidence" value="ECO:0007669"/>
    <property type="project" value="UniProtKB-SubCell"/>
</dbReference>
<name>A0A0F7HK92_9STAP</name>
<comment type="subcellular location">
    <subcellularLocation>
        <location evidence="1">Cell membrane</location>
        <topology evidence="1">Multi-pass membrane protein</topology>
    </subcellularLocation>
</comment>
<feature type="transmembrane region" description="Helical" evidence="7">
    <location>
        <begin position="137"/>
        <end position="163"/>
    </location>
</feature>
<evidence type="ECO:0000256" key="5">
    <source>
        <dbReference type="ARBA" id="ARBA00022989"/>
    </source>
</evidence>
<dbReference type="OrthoDB" id="9813426at2"/>
<evidence type="ECO:0000256" key="2">
    <source>
        <dbReference type="ARBA" id="ARBA00010792"/>
    </source>
</evidence>
<dbReference type="EMBL" id="FOTB01000004">
    <property type="protein sequence ID" value="SFK85399.1"/>
    <property type="molecule type" value="Genomic_DNA"/>
</dbReference>
<comment type="similarity">
    <text evidence="2">Belongs to the DedA family.</text>
</comment>
<evidence type="ECO:0000313" key="9">
    <source>
        <dbReference type="EMBL" id="AKG73107.1"/>
    </source>
</evidence>
<dbReference type="AlphaFoldDB" id="A0A0F7HK92"/>
<keyword evidence="6 7" id="KW-0472">Membrane</keyword>
<dbReference type="PANTHER" id="PTHR42709">
    <property type="entry name" value="ALKALINE PHOSPHATASE LIKE PROTEIN"/>
    <property type="match status" value="1"/>
</dbReference>
<feature type="transmembrane region" description="Helical" evidence="7">
    <location>
        <begin position="50"/>
        <end position="72"/>
    </location>
</feature>
<organism evidence="10 12">
    <name type="scientific">Salinicoccus halodurans</name>
    <dbReference type="NCBI Taxonomy" id="407035"/>
    <lineage>
        <taxon>Bacteria</taxon>
        <taxon>Bacillati</taxon>
        <taxon>Bacillota</taxon>
        <taxon>Bacilli</taxon>
        <taxon>Bacillales</taxon>
        <taxon>Staphylococcaceae</taxon>
        <taxon>Salinicoccus</taxon>
    </lineage>
</organism>
<evidence type="ECO:0000259" key="8">
    <source>
        <dbReference type="Pfam" id="PF09335"/>
    </source>
</evidence>
<dbReference type="KEGG" id="shv:AAT16_02075"/>
<evidence type="ECO:0000256" key="6">
    <source>
        <dbReference type="ARBA" id="ARBA00023136"/>
    </source>
</evidence>
<evidence type="ECO:0000313" key="11">
    <source>
        <dbReference type="Proteomes" id="UP000034029"/>
    </source>
</evidence>
<evidence type="ECO:0000256" key="1">
    <source>
        <dbReference type="ARBA" id="ARBA00004651"/>
    </source>
</evidence>
<accession>A0A0F7HK92</accession>
<gene>
    <name evidence="9" type="ORF">AAT16_02075</name>
    <name evidence="10" type="ORF">SAMN05216235_2111</name>
</gene>
<reference evidence="9 11" key="1">
    <citation type="journal article" date="2015" name="Int. J. Syst. Evol. Microbiol.">
        <title>Complete genome sequence of Salinicoccus halodurans H3B36, isolated from the Qaidam Basin in China.</title>
        <authorList>
            <person name="Jiang K."/>
            <person name="Xue Y."/>
            <person name="Ma Y."/>
        </authorList>
    </citation>
    <scope>NUCLEOTIDE SEQUENCE [LARGE SCALE GENOMIC DNA]</scope>
    <source>
        <strain evidence="9 11">H3B36</strain>
    </source>
</reference>
<evidence type="ECO:0000313" key="12">
    <source>
        <dbReference type="Proteomes" id="UP000183090"/>
    </source>
</evidence>
<evidence type="ECO:0000313" key="10">
    <source>
        <dbReference type="EMBL" id="SFK85399.1"/>
    </source>
</evidence>
<feature type="domain" description="VTT" evidence="8">
    <location>
        <begin position="30"/>
        <end position="160"/>
    </location>
</feature>
<evidence type="ECO:0000256" key="7">
    <source>
        <dbReference type="SAM" id="Phobius"/>
    </source>
</evidence>
<evidence type="ECO:0000256" key="4">
    <source>
        <dbReference type="ARBA" id="ARBA00022692"/>
    </source>
</evidence>
<dbReference type="InterPro" id="IPR032816">
    <property type="entry name" value="VTT_dom"/>
</dbReference>
<keyword evidence="5 7" id="KW-1133">Transmembrane helix</keyword>
<keyword evidence="3" id="KW-1003">Cell membrane</keyword>
<keyword evidence="4 7" id="KW-0812">Transmembrane</keyword>
<sequence length="204" mass="23058">MENWITDFMEQFGYLGIFLLIMVENLFPPIPSEVILTFGGFMTTKSSMNIYGVVAASTLGSVGGAVVLYYIGRVLSVKRIERIVEKYGKFLRVEKKDVHKANGWFEKYGAWTVFFCRFIPLIRSLISLPAGMSHMNIWLFLGLTALGTIIWNTVLVVIGASLGESWDSIVGYMDIYSNIVYAILAFLVIVIASLFIKRRVMDRK</sequence>